<evidence type="ECO:0000256" key="4">
    <source>
        <dbReference type="ARBA" id="ARBA00022679"/>
    </source>
</evidence>
<keyword evidence="12" id="KW-1185">Reference proteome</keyword>
<dbReference type="CDD" id="cd16917">
    <property type="entry name" value="HATPase_UhpB-NarQ-NarX-like"/>
    <property type="match status" value="1"/>
</dbReference>
<keyword evidence="7" id="KW-0067">ATP-binding</keyword>
<dbReference type="SUPFAM" id="SSF55874">
    <property type="entry name" value="ATPase domain of HSP90 chaperone/DNA topoisomerase II/histidine kinase"/>
    <property type="match status" value="1"/>
</dbReference>
<evidence type="ECO:0000256" key="8">
    <source>
        <dbReference type="ARBA" id="ARBA00023012"/>
    </source>
</evidence>
<dbReference type="InterPro" id="IPR050482">
    <property type="entry name" value="Sensor_HK_TwoCompSys"/>
</dbReference>
<dbReference type="GO" id="GO:0005524">
    <property type="term" value="F:ATP binding"/>
    <property type="evidence" value="ECO:0007669"/>
    <property type="project" value="UniProtKB-KW"/>
</dbReference>
<dbReference type="Pfam" id="PF07730">
    <property type="entry name" value="HisKA_3"/>
    <property type="match status" value="1"/>
</dbReference>
<dbReference type="AlphaFoldDB" id="A0A1H2WCQ6"/>
<dbReference type="InterPro" id="IPR011712">
    <property type="entry name" value="Sig_transdc_His_kin_sub3_dim/P"/>
</dbReference>
<evidence type="ECO:0000256" key="3">
    <source>
        <dbReference type="ARBA" id="ARBA00022553"/>
    </source>
</evidence>
<evidence type="ECO:0000259" key="10">
    <source>
        <dbReference type="SMART" id="SM00387"/>
    </source>
</evidence>
<keyword evidence="3" id="KW-0597">Phosphoprotein</keyword>
<feature type="domain" description="Histidine kinase/HSP90-like ATPase" evidence="10">
    <location>
        <begin position="267"/>
        <end position="357"/>
    </location>
</feature>
<dbReference type="GO" id="GO:0016020">
    <property type="term" value="C:membrane"/>
    <property type="evidence" value="ECO:0007669"/>
    <property type="project" value="InterPro"/>
</dbReference>
<feature type="transmembrane region" description="Helical" evidence="9">
    <location>
        <begin position="118"/>
        <end position="138"/>
    </location>
</feature>
<evidence type="ECO:0000256" key="6">
    <source>
        <dbReference type="ARBA" id="ARBA00022777"/>
    </source>
</evidence>
<sequence length="360" mass="38580">MRYVREILLIAGVSTALMLVACLERRVPVDLPLLAAFSIGVCLPLPARRALPLTVAVASAVIALLGMAFLPNWPGMLVAMGAFCAAVYHRPRNPLLVLAIATCWSVGTLLVAGGPVQVFTATDLVVMAIAPVATGYALRLHRERAGQALRLQRAESDRLLAEERAWLTRNVHDSVGHHLTAIRLQATATRRALDGASPAADRALGTISELSRTALGEVRNLLRELREEPAATQPGLADLDRLADRLSSQERKVSLHRTGIAAGLPPAVDRTAYRVVQEALTNAARHSGAAEVVVRLRQDERSLHIEVTDDGPPTAAEAEGQGIRGMRERVHLLCGTLSVGPARPNGWRVAAELPVGRAVR</sequence>
<dbReference type="EC" id="2.7.13.3" evidence="2"/>
<evidence type="ECO:0000256" key="7">
    <source>
        <dbReference type="ARBA" id="ARBA00022840"/>
    </source>
</evidence>
<dbReference type="EMBL" id="FNOK01000005">
    <property type="protein sequence ID" value="SDW78380.1"/>
    <property type="molecule type" value="Genomic_DNA"/>
</dbReference>
<dbReference type="SMART" id="SM00387">
    <property type="entry name" value="HATPase_c"/>
    <property type="match status" value="1"/>
</dbReference>
<keyword evidence="9" id="KW-0812">Transmembrane</keyword>
<proteinExistence type="predicted"/>
<evidence type="ECO:0000313" key="11">
    <source>
        <dbReference type="EMBL" id="SDW78380.1"/>
    </source>
</evidence>
<dbReference type="GO" id="GO:0000155">
    <property type="term" value="F:phosphorelay sensor kinase activity"/>
    <property type="evidence" value="ECO:0007669"/>
    <property type="project" value="InterPro"/>
</dbReference>
<dbReference type="STRING" id="418495.SAMN05216215_1005125"/>
<dbReference type="Proteomes" id="UP000199529">
    <property type="component" value="Unassembled WGS sequence"/>
</dbReference>
<dbReference type="InterPro" id="IPR036890">
    <property type="entry name" value="HATPase_C_sf"/>
</dbReference>
<organism evidence="11 12">
    <name type="scientific">Saccharopolyspora shandongensis</name>
    <dbReference type="NCBI Taxonomy" id="418495"/>
    <lineage>
        <taxon>Bacteria</taxon>
        <taxon>Bacillati</taxon>
        <taxon>Actinomycetota</taxon>
        <taxon>Actinomycetes</taxon>
        <taxon>Pseudonocardiales</taxon>
        <taxon>Pseudonocardiaceae</taxon>
        <taxon>Saccharopolyspora</taxon>
    </lineage>
</organism>
<dbReference type="Gene3D" id="3.30.565.10">
    <property type="entry name" value="Histidine kinase-like ATPase, C-terminal domain"/>
    <property type="match status" value="1"/>
</dbReference>
<keyword evidence="5" id="KW-0547">Nucleotide-binding</keyword>
<protein>
    <recommendedName>
        <fullName evidence="2">histidine kinase</fullName>
        <ecNumber evidence="2">2.7.13.3</ecNumber>
    </recommendedName>
</protein>
<keyword evidence="8" id="KW-0902">Two-component regulatory system</keyword>
<comment type="catalytic activity">
    <reaction evidence="1">
        <text>ATP + protein L-histidine = ADP + protein N-phospho-L-histidine.</text>
        <dbReference type="EC" id="2.7.13.3"/>
    </reaction>
</comment>
<reference evidence="12" key="1">
    <citation type="submission" date="2016-10" db="EMBL/GenBank/DDBJ databases">
        <authorList>
            <person name="Varghese N."/>
            <person name="Submissions S."/>
        </authorList>
    </citation>
    <scope>NUCLEOTIDE SEQUENCE [LARGE SCALE GENOMIC DNA]</scope>
    <source>
        <strain evidence="12">CGMCC 4.3530</strain>
    </source>
</reference>
<dbReference type="PROSITE" id="PS51257">
    <property type="entry name" value="PROKAR_LIPOPROTEIN"/>
    <property type="match status" value="1"/>
</dbReference>
<evidence type="ECO:0000256" key="5">
    <source>
        <dbReference type="ARBA" id="ARBA00022741"/>
    </source>
</evidence>
<keyword evidence="9" id="KW-0472">Membrane</keyword>
<gene>
    <name evidence="11" type="ORF">SAMN05216215_1005125</name>
</gene>
<keyword evidence="6 11" id="KW-0418">Kinase</keyword>
<feature type="transmembrane region" description="Helical" evidence="9">
    <location>
        <begin position="94"/>
        <end position="112"/>
    </location>
</feature>
<evidence type="ECO:0000256" key="9">
    <source>
        <dbReference type="SAM" id="Phobius"/>
    </source>
</evidence>
<dbReference type="Gene3D" id="1.20.5.1930">
    <property type="match status" value="1"/>
</dbReference>
<evidence type="ECO:0000256" key="1">
    <source>
        <dbReference type="ARBA" id="ARBA00000085"/>
    </source>
</evidence>
<name>A0A1H2WCQ6_9PSEU</name>
<keyword evidence="4" id="KW-0808">Transferase</keyword>
<dbReference type="GO" id="GO:0046983">
    <property type="term" value="F:protein dimerization activity"/>
    <property type="evidence" value="ECO:0007669"/>
    <property type="project" value="InterPro"/>
</dbReference>
<feature type="transmembrane region" description="Helical" evidence="9">
    <location>
        <begin position="50"/>
        <end position="73"/>
    </location>
</feature>
<keyword evidence="9" id="KW-1133">Transmembrane helix</keyword>
<dbReference type="OrthoDB" id="3426700at2"/>
<evidence type="ECO:0000313" key="12">
    <source>
        <dbReference type="Proteomes" id="UP000199529"/>
    </source>
</evidence>
<dbReference type="Pfam" id="PF02518">
    <property type="entry name" value="HATPase_c"/>
    <property type="match status" value="1"/>
</dbReference>
<accession>A0A1H2WCQ6</accession>
<dbReference type="InterPro" id="IPR003594">
    <property type="entry name" value="HATPase_dom"/>
</dbReference>
<dbReference type="PANTHER" id="PTHR24421">
    <property type="entry name" value="NITRATE/NITRITE SENSOR PROTEIN NARX-RELATED"/>
    <property type="match status" value="1"/>
</dbReference>
<evidence type="ECO:0000256" key="2">
    <source>
        <dbReference type="ARBA" id="ARBA00012438"/>
    </source>
</evidence>
<dbReference type="RefSeq" id="WP_093262674.1">
    <property type="nucleotide sequence ID" value="NZ_FNOK01000005.1"/>
</dbReference>
<dbReference type="PANTHER" id="PTHR24421:SF10">
    <property type="entry name" value="NITRATE_NITRITE SENSOR PROTEIN NARQ"/>
    <property type="match status" value="1"/>
</dbReference>